<dbReference type="Pfam" id="PF22570">
    <property type="entry name" value="LiaF-TM"/>
    <property type="match status" value="1"/>
</dbReference>
<dbReference type="InterPro" id="IPR054331">
    <property type="entry name" value="LiaF_TM"/>
</dbReference>
<protein>
    <recommendedName>
        <fullName evidence="2">LiaF transmembrane domain-containing protein</fullName>
    </recommendedName>
</protein>
<dbReference type="Proteomes" id="UP001596227">
    <property type="component" value="Unassembled WGS sequence"/>
</dbReference>
<evidence type="ECO:0000259" key="2">
    <source>
        <dbReference type="Pfam" id="PF22570"/>
    </source>
</evidence>
<feature type="transmembrane region" description="Helical" evidence="1">
    <location>
        <begin position="77"/>
        <end position="97"/>
    </location>
</feature>
<keyword evidence="1" id="KW-1133">Transmembrane helix</keyword>
<dbReference type="EMBL" id="JBHSSB010000004">
    <property type="protein sequence ID" value="MFC6293938.1"/>
    <property type="molecule type" value="Genomic_DNA"/>
</dbReference>
<evidence type="ECO:0000256" key="1">
    <source>
        <dbReference type="SAM" id="Phobius"/>
    </source>
</evidence>
<comment type="caution">
    <text evidence="3">The sequence shown here is derived from an EMBL/GenBank/DDBJ whole genome shotgun (WGS) entry which is preliminary data.</text>
</comment>
<proteinExistence type="predicted"/>
<reference evidence="4" key="1">
    <citation type="journal article" date="2019" name="Int. J. Syst. Evol. Microbiol.">
        <title>The Global Catalogue of Microorganisms (GCM) 10K type strain sequencing project: providing services to taxonomists for standard genome sequencing and annotation.</title>
        <authorList>
            <consortium name="The Broad Institute Genomics Platform"/>
            <consortium name="The Broad Institute Genome Sequencing Center for Infectious Disease"/>
            <person name="Wu L."/>
            <person name="Ma J."/>
        </authorList>
    </citation>
    <scope>NUCLEOTIDE SEQUENCE [LARGE SCALE GENOMIC DNA]</scope>
    <source>
        <strain evidence="4">CCM 8934</strain>
    </source>
</reference>
<keyword evidence="4" id="KW-1185">Reference proteome</keyword>
<keyword evidence="1" id="KW-0472">Membrane</keyword>
<sequence>MKQRWFWGTFFLVSAIVLVTSQLGVFSYHVGIWTLFLTIALIAIIVTSLRNLIMSSLVFAIALLAIIYAKPLGITALVPWTILGAALLLSIGLSILVHPRWKIHGGAHRNWHGHFDHERTSTQTIDEPNVNLDLSMSNSIRYIHSTDFNGANLHVSMGGAKIYFDDVQLRHAEATITVDISLSGVELYLPKTWQVQLNVDNSLGDITINGTPTTAGPVIYLQGRVSLGQLSITYI</sequence>
<feature type="transmembrane region" description="Helical" evidence="1">
    <location>
        <begin position="30"/>
        <end position="47"/>
    </location>
</feature>
<gene>
    <name evidence="3" type="ORF">ACFQH1_01635</name>
</gene>
<dbReference type="RefSeq" id="WP_137607450.1">
    <property type="nucleotide sequence ID" value="NZ_BJDH01000005.1"/>
</dbReference>
<feature type="transmembrane region" description="Helical" evidence="1">
    <location>
        <begin position="5"/>
        <end position="24"/>
    </location>
</feature>
<organism evidence="3 4">
    <name type="scientific">Lactiplantibacillus daoliensis</name>
    <dbReference type="NCBI Taxonomy" id="2559916"/>
    <lineage>
        <taxon>Bacteria</taxon>
        <taxon>Bacillati</taxon>
        <taxon>Bacillota</taxon>
        <taxon>Bacilli</taxon>
        <taxon>Lactobacillales</taxon>
        <taxon>Lactobacillaceae</taxon>
        <taxon>Lactiplantibacillus</taxon>
    </lineage>
</organism>
<feature type="transmembrane region" description="Helical" evidence="1">
    <location>
        <begin position="52"/>
        <end position="71"/>
    </location>
</feature>
<keyword evidence="1" id="KW-0812">Transmembrane</keyword>
<feature type="domain" description="LiaF transmembrane" evidence="2">
    <location>
        <begin position="6"/>
        <end position="101"/>
    </location>
</feature>
<evidence type="ECO:0000313" key="4">
    <source>
        <dbReference type="Proteomes" id="UP001596227"/>
    </source>
</evidence>
<name>A0ABW1UCZ3_9LACO</name>
<accession>A0ABW1UCZ3</accession>
<evidence type="ECO:0000313" key="3">
    <source>
        <dbReference type="EMBL" id="MFC6293938.1"/>
    </source>
</evidence>